<feature type="region of interest" description="Disordered" evidence="1">
    <location>
        <begin position="78"/>
        <end position="110"/>
    </location>
</feature>
<dbReference type="EMBL" id="JRKL02002856">
    <property type="protein sequence ID" value="KAF3957328.1"/>
    <property type="molecule type" value="Genomic_DNA"/>
</dbReference>
<accession>A0A8J4VDI3</accession>
<comment type="caution">
    <text evidence="2">The sequence shown here is derived from an EMBL/GenBank/DDBJ whole genome shotgun (WGS) entry which is preliminary data.</text>
</comment>
<gene>
    <name evidence="2" type="ORF">CMV_017649</name>
</gene>
<evidence type="ECO:0000313" key="3">
    <source>
        <dbReference type="Proteomes" id="UP000737018"/>
    </source>
</evidence>
<proteinExistence type="predicted"/>
<evidence type="ECO:0000256" key="1">
    <source>
        <dbReference type="SAM" id="MobiDB-lite"/>
    </source>
</evidence>
<protein>
    <submittedName>
        <fullName evidence="2">Uncharacterized protein</fullName>
    </submittedName>
</protein>
<name>A0A8J4VDI3_9ROSI</name>
<dbReference type="Proteomes" id="UP000737018">
    <property type="component" value="Unassembled WGS sequence"/>
</dbReference>
<dbReference type="AlphaFoldDB" id="A0A8J4VDI3"/>
<evidence type="ECO:0000313" key="2">
    <source>
        <dbReference type="EMBL" id="KAF3957328.1"/>
    </source>
</evidence>
<keyword evidence="3" id="KW-1185">Reference proteome</keyword>
<sequence length="161" mass="18073">MEIQDLREHITQSVRDTSNPTLKVIDSNPELNSFHTNNADFETQIQKLDLAIGNYDKRGEHVDPRTADTSQVLAKNGKQLTPSSPAQHAASLEQATHVVENSTPPIPTNGTLRMCKRLARETNMETDIPQGPTVTKRSREEVLEYFPRLPTKKLQVSKEDS</sequence>
<feature type="compositionally biased region" description="Polar residues" evidence="1">
    <location>
        <begin position="99"/>
        <end position="110"/>
    </location>
</feature>
<organism evidence="2 3">
    <name type="scientific">Castanea mollissima</name>
    <name type="common">Chinese chestnut</name>
    <dbReference type="NCBI Taxonomy" id="60419"/>
    <lineage>
        <taxon>Eukaryota</taxon>
        <taxon>Viridiplantae</taxon>
        <taxon>Streptophyta</taxon>
        <taxon>Embryophyta</taxon>
        <taxon>Tracheophyta</taxon>
        <taxon>Spermatophyta</taxon>
        <taxon>Magnoliopsida</taxon>
        <taxon>eudicotyledons</taxon>
        <taxon>Gunneridae</taxon>
        <taxon>Pentapetalae</taxon>
        <taxon>rosids</taxon>
        <taxon>fabids</taxon>
        <taxon>Fagales</taxon>
        <taxon>Fagaceae</taxon>
        <taxon>Castanea</taxon>
    </lineage>
</organism>
<reference evidence="2" key="1">
    <citation type="submission" date="2020-03" db="EMBL/GenBank/DDBJ databases">
        <title>Castanea mollissima Vanexum genome sequencing.</title>
        <authorList>
            <person name="Staton M."/>
        </authorList>
    </citation>
    <scope>NUCLEOTIDE SEQUENCE</scope>
    <source>
        <tissue evidence="2">Leaf</tissue>
    </source>
</reference>
<dbReference type="OrthoDB" id="10488348at2759"/>